<dbReference type="AlphaFoldDB" id="A0A382JBV2"/>
<protein>
    <recommendedName>
        <fullName evidence="1">Ig-like domain-containing protein</fullName>
    </recommendedName>
</protein>
<accession>A0A382JBV2</accession>
<dbReference type="InterPro" id="IPR007110">
    <property type="entry name" value="Ig-like_dom"/>
</dbReference>
<gene>
    <name evidence="2" type="ORF">METZ01_LOCUS261993</name>
</gene>
<dbReference type="EMBL" id="UINC01073051">
    <property type="protein sequence ID" value="SVC09139.1"/>
    <property type="molecule type" value="Genomic_DNA"/>
</dbReference>
<dbReference type="PROSITE" id="PS50835">
    <property type="entry name" value="IG_LIKE"/>
    <property type="match status" value="1"/>
</dbReference>
<name>A0A382JBV2_9ZZZZ</name>
<feature type="domain" description="Ig-like" evidence="1">
    <location>
        <begin position="26"/>
        <end position="72"/>
    </location>
</feature>
<proteinExistence type="predicted"/>
<dbReference type="PROSITE" id="PS51257">
    <property type="entry name" value="PROKAR_LIPOPROTEIN"/>
    <property type="match status" value="1"/>
</dbReference>
<evidence type="ECO:0000259" key="1">
    <source>
        <dbReference type="PROSITE" id="PS50835"/>
    </source>
</evidence>
<sequence>MKIIFHAIHIFFIILFIFSCERMNGPVEILSLNASDSLVEVGGLLSLKCVAQDQDKDPLAYSWESSSGSFSV</sequence>
<reference evidence="2" key="1">
    <citation type="submission" date="2018-05" db="EMBL/GenBank/DDBJ databases">
        <authorList>
            <person name="Lanie J.A."/>
            <person name="Ng W.-L."/>
            <person name="Kazmierczak K.M."/>
            <person name="Andrzejewski T.M."/>
            <person name="Davidsen T.M."/>
            <person name="Wayne K.J."/>
            <person name="Tettelin H."/>
            <person name="Glass J.I."/>
            <person name="Rusch D."/>
            <person name="Podicherti R."/>
            <person name="Tsui H.-C.T."/>
            <person name="Winkler M.E."/>
        </authorList>
    </citation>
    <scope>NUCLEOTIDE SEQUENCE</scope>
</reference>
<organism evidence="2">
    <name type="scientific">marine metagenome</name>
    <dbReference type="NCBI Taxonomy" id="408172"/>
    <lineage>
        <taxon>unclassified sequences</taxon>
        <taxon>metagenomes</taxon>
        <taxon>ecological metagenomes</taxon>
    </lineage>
</organism>
<evidence type="ECO:0000313" key="2">
    <source>
        <dbReference type="EMBL" id="SVC09139.1"/>
    </source>
</evidence>
<feature type="non-terminal residue" evidence="2">
    <location>
        <position position="72"/>
    </location>
</feature>